<gene>
    <name evidence="1" type="ORF">BAN20980_00924</name>
</gene>
<proteinExistence type="predicted"/>
<organism evidence="1 2">
    <name type="scientific">Burkholderia anthina</name>
    <dbReference type="NCBI Taxonomy" id="179879"/>
    <lineage>
        <taxon>Bacteria</taxon>
        <taxon>Pseudomonadati</taxon>
        <taxon>Pseudomonadota</taxon>
        <taxon>Betaproteobacteria</taxon>
        <taxon>Burkholderiales</taxon>
        <taxon>Burkholderiaceae</taxon>
        <taxon>Burkholderia</taxon>
        <taxon>Burkholderia cepacia complex</taxon>
    </lineage>
</organism>
<evidence type="ECO:0000313" key="1">
    <source>
        <dbReference type="EMBL" id="VVU48230.1"/>
    </source>
</evidence>
<name>A0A6P2G3L2_9BURK</name>
<dbReference type="EMBL" id="CABVLY010000002">
    <property type="protein sequence ID" value="VVU48230.1"/>
    <property type="molecule type" value="Genomic_DNA"/>
</dbReference>
<accession>A0A6P2G3L2</accession>
<dbReference type="AlphaFoldDB" id="A0A6P2G3L2"/>
<reference evidence="1 2" key="1">
    <citation type="submission" date="2019-09" db="EMBL/GenBank/DDBJ databases">
        <authorList>
            <person name="Depoorter E."/>
        </authorList>
    </citation>
    <scope>NUCLEOTIDE SEQUENCE [LARGE SCALE GENOMIC DNA]</scope>
    <source>
        <strain evidence="1">LMG 20980</strain>
    </source>
</reference>
<protein>
    <submittedName>
        <fullName evidence="1">Uncharacterized protein</fullName>
    </submittedName>
</protein>
<evidence type="ECO:0000313" key="2">
    <source>
        <dbReference type="Proteomes" id="UP000494201"/>
    </source>
</evidence>
<dbReference type="Proteomes" id="UP000494201">
    <property type="component" value="Unassembled WGS sequence"/>
</dbReference>
<sequence length="70" mass="7786">MGCPNRFPGMSCAPALRRFHGERATWRRADAYDARRRANGRRDASRGAVACRTAWPVLIADDAFASECES</sequence>